<dbReference type="SMART" id="SM00421">
    <property type="entry name" value="HTH_LUXR"/>
    <property type="match status" value="1"/>
</dbReference>
<evidence type="ECO:0000313" key="2">
    <source>
        <dbReference type="EMBL" id="TBE57820.1"/>
    </source>
</evidence>
<dbReference type="EMBL" id="SILG01000007">
    <property type="protein sequence ID" value="TBE57820.1"/>
    <property type="molecule type" value="Genomic_DNA"/>
</dbReference>
<dbReference type="InterPro" id="IPR016032">
    <property type="entry name" value="Sig_transdc_resp-reg_C-effctor"/>
</dbReference>
<proteinExistence type="predicted"/>
<name>A0ABY1XIN9_9HYPH</name>
<organism evidence="2 3">
    <name type="scientific">Rhizobium beringeri</name>
    <dbReference type="NCBI Taxonomy" id="3019934"/>
    <lineage>
        <taxon>Bacteria</taxon>
        <taxon>Pseudomonadati</taxon>
        <taxon>Pseudomonadota</taxon>
        <taxon>Alphaproteobacteria</taxon>
        <taxon>Hyphomicrobiales</taxon>
        <taxon>Rhizobiaceae</taxon>
        <taxon>Rhizobium/Agrobacterium group</taxon>
        <taxon>Rhizobium</taxon>
    </lineage>
</organism>
<protein>
    <recommendedName>
        <fullName evidence="1">HTH luxR-type domain-containing protein</fullName>
    </recommendedName>
</protein>
<dbReference type="InterPro" id="IPR036388">
    <property type="entry name" value="WH-like_DNA-bd_sf"/>
</dbReference>
<evidence type="ECO:0000313" key="3">
    <source>
        <dbReference type="Proteomes" id="UP000291302"/>
    </source>
</evidence>
<dbReference type="Proteomes" id="UP000291302">
    <property type="component" value="Unassembled WGS sequence"/>
</dbReference>
<dbReference type="InterPro" id="IPR000792">
    <property type="entry name" value="Tscrpt_reg_LuxR_C"/>
</dbReference>
<gene>
    <name evidence="2" type="ORF">ELH03_36155</name>
</gene>
<keyword evidence="3" id="KW-1185">Reference proteome</keyword>
<evidence type="ECO:0000259" key="1">
    <source>
        <dbReference type="SMART" id="SM00421"/>
    </source>
</evidence>
<sequence>MIDFELLLPIPRTRADVDDVDRAILPLLYEGFSEKEIGQQVELSHRTIEHRIERLKQGFGAGSIAQLVALSIAGGLGSAG</sequence>
<feature type="domain" description="HTH luxR-type" evidence="1">
    <location>
        <begin position="14"/>
        <end position="71"/>
    </location>
</feature>
<dbReference type="SUPFAM" id="SSF46894">
    <property type="entry name" value="C-terminal effector domain of the bipartite response regulators"/>
    <property type="match status" value="1"/>
</dbReference>
<dbReference type="Gene3D" id="1.10.10.10">
    <property type="entry name" value="Winged helix-like DNA-binding domain superfamily/Winged helix DNA-binding domain"/>
    <property type="match status" value="1"/>
</dbReference>
<accession>A0ABY1XIN9</accession>
<dbReference type="Pfam" id="PF00196">
    <property type="entry name" value="GerE"/>
    <property type="match status" value="1"/>
</dbReference>
<comment type="caution">
    <text evidence="2">The sequence shown here is derived from an EMBL/GenBank/DDBJ whole genome shotgun (WGS) entry which is preliminary data.</text>
</comment>
<reference evidence="2 3" key="1">
    <citation type="submission" date="2019-02" db="EMBL/GenBank/DDBJ databases">
        <title>The genomic architecture of introgression among sibling species of bacteria.</title>
        <authorList>
            <person name="Cavassim M.I.A."/>
            <person name="Moeskjaer S."/>
            <person name="Moslemi C."/>
            <person name="Fields B."/>
            <person name="Bachmann A."/>
            <person name="Vilhjalmsson B."/>
            <person name="Schierup M.H."/>
            <person name="Young J.P.W."/>
            <person name="Andersen S.U."/>
        </authorList>
    </citation>
    <scope>NUCLEOTIDE SEQUENCE [LARGE SCALE GENOMIC DNA]</scope>
    <source>
        <strain evidence="2 3">SM51</strain>
    </source>
</reference>